<feature type="binding site" evidence="5">
    <location>
        <position position="234"/>
    </location>
    <ligand>
        <name>Mg(2+)</name>
        <dbReference type="ChEBI" id="CHEBI:18420"/>
        <label>1</label>
        <note>catalytic</note>
    </ligand>
</feature>
<evidence type="ECO:0000256" key="1">
    <source>
        <dbReference type="ARBA" id="ARBA00009759"/>
    </source>
</evidence>
<organism evidence="6 7">
    <name type="scientific">Roseovarius faecimaris</name>
    <dbReference type="NCBI Taxonomy" id="2494550"/>
    <lineage>
        <taxon>Bacteria</taxon>
        <taxon>Pseudomonadati</taxon>
        <taxon>Pseudomonadota</taxon>
        <taxon>Alphaproteobacteria</taxon>
        <taxon>Rhodobacterales</taxon>
        <taxon>Roseobacteraceae</taxon>
        <taxon>Roseovarius</taxon>
    </lineage>
</organism>
<gene>
    <name evidence="6" type="ORF">EI983_13575</name>
</gene>
<keyword evidence="7" id="KW-1185">Reference proteome</keyword>
<dbReference type="KEGG" id="rom:EI983_13575"/>
<dbReference type="GO" id="GO:0046854">
    <property type="term" value="P:phosphatidylinositol phosphate biosynthetic process"/>
    <property type="evidence" value="ECO:0007669"/>
    <property type="project" value="InterPro"/>
</dbReference>
<feature type="binding site" evidence="5">
    <location>
        <position position="108"/>
    </location>
    <ligand>
        <name>Mg(2+)</name>
        <dbReference type="ChEBI" id="CHEBI:18420"/>
        <label>1</label>
        <note>catalytic</note>
    </ligand>
</feature>
<accession>A0A6I6J371</accession>
<dbReference type="SUPFAM" id="SSF56655">
    <property type="entry name" value="Carbohydrate phosphatase"/>
    <property type="match status" value="1"/>
</dbReference>
<proteinExistence type="inferred from homology"/>
<dbReference type="PROSITE" id="PS00630">
    <property type="entry name" value="IMP_2"/>
    <property type="match status" value="1"/>
</dbReference>
<dbReference type="InterPro" id="IPR000760">
    <property type="entry name" value="Inositol_monophosphatase-like"/>
</dbReference>
<dbReference type="PROSITE" id="PS00629">
    <property type="entry name" value="IMP_1"/>
    <property type="match status" value="1"/>
</dbReference>
<reference evidence="7" key="1">
    <citation type="submission" date="2018-12" db="EMBL/GenBank/DDBJ databases">
        <title>Complete genome sequence of Roseovarius sp. MME-070.</title>
        <authorList>
            <person name="Nam Y.-D."/>
            <person name="Kang J."/>
            <person name="Chung W.-H."/>
            <person name="Park Y.S."/>
        </authorList>
    </citation>
    <scope>NUCLEOTIDE SEQUENCE [LARGE SCALE GENOMIC DNA]</scope>
    <source>
        <strain evidence="7">MME-070</strain>
    </source>
</reference>
<keyword evidence="4 5" id="KW-0460">Magnesium</keyword>
<keyword evidence="2 5" id="KW-0479">Metal-binding</keyword>
<dbReference type="InterPro" id="IPR020550">
    <property type="entry name" value="Inositol_monophosphatase_CS"/>
</dbReference>
<sequence length="287" mass="31444">MTDNLPIPLTAPLSQAQQTSLINLVRRAAKAEILPRFRNLESGEVTAKSTRFDLVTEADTGAEAILARGVQQMFPHALIVGEEAASADPELRARIAEAELCFLIDPLDGTWNFANGLSLFGVIIAVTRFGKPVLGLLYDPVMDDWIIADETTPARFARHIGVSRALSVSRGAPLSEMSGFIHMYLMPQDIQELIAGTLPDFARTQVLRCSCHEYRTLARGSMDFCLSGMMTPWDHAAGVLICQQAGGHVAMLDGSDYNASVTEGYLLAAPDEESWTRLRDRFDFLLS</sequence>
<name>A0A6I6J371_9RHOB</name>
<evidence type="ECO:0000256" key="2">
    <source>
        <dbReference type="ARBA" id="ARBA00022723"/>
    </source>
</evidence>
<dbReference type="AlphaFoldDB" id="A0A6I6J371"/>
<feature type="binding site" evidence="5">
    <location>
        <position position="105"/>
    </location>
    <ligand>
        <name>Mg(2+)</name>
        <dbReference type="ChEBI" id="CHEBI:18420"/>
        <label>1</label>
        <note>catalytic</note>
    </ligand>
</feature>
<dbReference type="Pfam" id="PF00459">
    <property type="entry name" value="Inositol_P"/>
    <property type="match status" value="1"/>
</dbReference>
<protein>
    <submittedName>
        <fullName evidence="6">Inositol monophosphatase</fullName>
    </submittedName>
</protein>
<dbReference type="PANTHER" id="PTHR20854">
    <property type="entry name" value="INOSITOL MONOPHOSPHATASE"/>
    <property type="match status" value="1"/>
</dbReference>
<dbReference type="Proteomes" id="UP000428330">
    <property type="component" value="Chromosome"/>
</dbReference>
<dbReference type="InterPro" id="IPR020583">
    <property type="entry name" value="Inositol_monoP_metal-BS"/>
</dbReference>
<dbReference type="OrthoDB" id="9785695at2"/>
<dbReference type="PRINTS" id="PR00377">
    <property type="entry name" value="IMPHPHTASES"/>
</dbReference>
<dbReference type="EMBL" id="CP034348">
    <property type="protein sequence ID" value="QGX99238.1"/>
    <property type="molecule type" value="Genomic_DNA"/>
</dbReference>
<dbReference type="RefSeq" id="WP_157707919.1">
    <property type="nucleotide sequence ID" value="NZ_CP034348.1"/>
</dbReference>
<evidence type="ECO:0000256" key="3">
    <source>
        <dbReference type="ARBA" id="ARBA00022801"/>
    </source>
</evidence>
<feature type="binding site" evidence="5">
    <location>
        <position position="107"/>
    </location>
    <ligand>
        <name>Mg(2+)</name>
        <dbReference type="ChEBI" id="CHEBI:18420"/>
        <label>1</label>
        <note>catalytic</note>
    </ligand>
</feature>
<feature type="binding site" evidence="5">
    <location>
        <position position="82"/>
    </location>
    <ligand>
        <name>Mg(2+)</name>
        <dbReference type="ChEBI" id="CHEBI:18420"/>
        <label>1</label>
        <note>catalytic</note>
    </ligand>
</feature>
<evidence type="ECO:0000256" key="4">
    <source>
        <dbReference type="ARBA" id="ARBA00022842"/>
    </source>
</evidence>
<dbReference type="PANTHER" id="PTHR20854:SF4">
    <property type="entry name" value="INOSITOL-1-MONOPHOSPHATASE-RELATED"/>
    <property type="match status" value="1"/>
</dbReference>
<dbReference type="GO" id="GO:0008934">
    <property type="term" value="F:inositol monophosphate 1-phosphatase activity"/>
    <property type="evidence" value="ECO:0007669"/>
    <property type="project" value="TreeGrafter"/>
</dbReference>
<dbReference type="Gene3D" id="3.30.540.10">
    <property type="entry name" value="Fructose-1,6-Bisphosphatase, subunit A, domain 1"/>
    <property type="match status" value="1"/>
</dbReference>
<dbReference type="Gene3D" id="3.40.190.80">
    <property type="match status" value="1"/>
</dbReference>
<comment type="similarity">
    <text evidence="1">Belongs to the inositol monophosphatase superfamily.</text>
</comment>
<comment type="cofactor">
    <cofactor evidence="5">
        <name>Mg(2+)</name>
        <dbReference type="ChEBI" id="CHEBI:18420"/>
    </cofactor>
</comment>
<dbReference type="GO" id="GO:0046872">
    <property type="term" value="F:metal ion binding"/>
    <property type="evidence" value="ECO:0007669"/>
    <property type="project" value="UniProtKB-KW"/>
</dbReference>
<keyword evidence="3" id="KW-0378">Hydrolase</keyword>
<evidence type="ECO:0000256" key="5">
    <source>
        <dbReference type="PIRSR" id="PIRSR600760-2"/>
    </source>
</evidence>
<evidence type="ECO:0000313" key="7">
    <source>
        <dbReference type="Proteomes" id="UP000428330"/>
    </source>
</evidence>
<dbReference type="GO" id="GO:0006020">
    <property type="term" value="P:inositol metabolic process"/>
    <property type="evidence" value="ECO:0007669"/>
    <property type="project" value="TreeGrafter"/>
</dbReference>
<dbReference type="GO" id="GO:0007165">
    <property type="term" value="P:signal transduction"/>
    <property type="evidence" value="ECO:0007669"/>
    <property type="project" value="TreeGrafter"/>
</dbReference>
<evidence type="ECO:0000313" key="6">
    <source>
        <dbReference type="EMBL" id="QGX99238.1"/>
    </source>
</evidence>